<dbReference type="Pfam" id="PF01434">
    <property type="entry name" value="Peptidase_M41"/>
    <property type="match status" value="1"/>
</dbReference>
<dbReference type="Gene3D" id="3.40.50.300">
    <property type="entry name" value="P-loop containing nucleotide triphosphate hydrolases"/>
    <property type="match status" value="1"/>
</dbReference>
<dbReference type="GO" id="GO:0009507">
    <property type="term" value="C:chloroplast"/>
    <property type="evidence" value="ECO:0007669"/>
    <property type="project" value="TreeGrafter"/>
</dbReference>
<evidence type="ECO:0000259" key="10">
    <source>
        <dbReference type="SMART" id="SM00382"/>
    </source>
</evidence>
<dbReference type="FunFam" id="1.20.58.760:FF:000011">
    <property type="entry name" value="Probable inactive ATP-dependent zinc metalloprotease FTSHI 1, chloroplastic"/>
    <property type="match status" value="1"/>
</dbReference>
<keyword evidence="4" id="KW-0378">Hydrolase</keyword>
<accession>A0A6J1C7Y3</accession>
<keyword evidence="11" id="KW-1185">Reference proteome</keyword>
<evidence type="ECO:0000256" key="7">
    <source>
        <dbReference type="ARBA" id="ARBA00022989"/>
    </source>
</evidence>
<keyword evidence="7 9" id="KW-1133">Transmembrane helix</keyword>
<dbReference type="GO" id="GO:0045037">
    <property type="term" value="P:protein import into chloroplast stroma"/>
    <property type="evidence" value="ECO:0007669"/>
    <property type="project" value="TreeGrafter"/>
</dbReference>
<sequence>MASIDSLLSPRAFLPKASCLNHVQAKRFNFTRNPRTPLLFLHRKRFAPCLAISNSSDSPSKSSGGDEAAGDDFVTRVLKENPSQLEPRYLIGDKLYTSKEKEYLSRKSEVGVFDSVVKWLNSRKKNEAIEGRNEGGTRSEAVYLQDILREYKGKLYVPEQVFNTEVSEEEEFDRNIEALPKMSFEAFQKAMESDKVKLLTSKESIVVSYGNRFRDFIVDLREIPGEKSLQRTKWALRLEENEAQAVLEQYTGPQYQIETHTSSWVGKLPDYPHPVASRISSRMMVELAVVTATMAAAAVVVGGFLASAVFAVTSFVFLTVVYVVWPISRPFLKLSLGLIFGIFERFWDNVVDFFGAGGIFSKFYEVYTFGGVSASIEMLKPIMIVLLTMVLLVRFTLSRRPKNFRKWDLWQGIDFSRSKAEARVDGSTGVKFSDVAGIDEAVEELQELVRYLKNPELFDKIGIKPPHGVLLEGPPGCGKTLVAKAIAGEAGVPFYQMAGSEFVEVLVGVGSARIRDLFKRAKVNKPSVIFIDEIDALATRRQGIFKESTDHLYNAATQERETTLNQLLIELDGFDTGKGVIFLAATNRRDLLDPALLRPGRFDRKIKIRPPGAKGRLDILKIHASKVNMSDSVDLSIYSQNLPGWTGARLAQLVQEAALVAVRKGHGSIVQSDMDDAVDRLTVGPRRIGIELGHEGQCRRATTEMGVAMTSHLLRRYENATVECCDRISIIPRGQTLSQVVFHRLDDESYMFERRPQLLHRLQVLLGGRAAEEVIYGRDTSKASVSYLADASWLARKILTIWNLENPMVIHGEPPPWMKKVKFVGPRLDFEGSLYDDYDLTEPPLNFNLDDEVARRTEELIRDMYDRTLALLQRHHAALLKAVKVLVNQEEIRGEEIDFILNNYPPQTPVSVLLQEENPGSLPFVRLEQEQERERDFEYAVIAQSTTEARE</sequence>
<proteinExistence type="predicted"/>
<dbReference type="SUPFAM" id="SSF140990">
    <property type="entry name" value="FtsH protease domain-like"/>
    <property type="match status" value="1"/>
</dbReference>
<feature type="domain" description="AAA+ ATPase" evidence="10">
    <location>
        <begin position="465"/>
        <end position="612"/>
    </location>
</feature>
<dbReference type="GO" id="GO:0006508">
    <property type="term" value="P:proteolysis"/>
    <property type="evidence" value="ECO:0007669"/>
    <property type="project" value="UniProtKB-KW"/>
</dbReference>
<dbReference type="SUPFAM" id="SSF52540">
    <property type="entry name" value="P-loop containing nucleoside triphosphate hydrolases"/>
    <property type="match status" value="1"/>
</dbReference>
<dbReference type="GO" id="GO:0005524">
    <property type="term" value="F:ATP binding"/>
    <property type="evidence" value="ECO:0007669"/>
    <property type="project" value="UniProtKB-KW"/>
</dbReference>
<evidence type="ECO:0000256" key="2">
    <source>
        <dbReference type="ARBA" id="ARBA00022692"/>
    </source>
</evidence>
<evidence type="ECO:0000256" key="3">
    <source>
        <dbReference type="ARBA" id="ARBA00022741"/>
    </source>
</evidence>
<dbReference type="Gene3D" id="1.20.58.760">
    <property type="entry name" value="Peptidase M41"/>
    <property type="match status" value="1"/>
</dbReference>
<organism evidence="11 12">
    <name type="scientific">Momordica charantia</name>
    <name type="common">Bitter gourd</name>
    <name type="synonym">Balsam pear</name>
    <dbReference type="NCBI Taxonomy" id="3673"/>
    <lineage>
        <taxon>Eukaryota</taxon>
        <taxon>Viridiplantae</taxon>
        <taxon>Streptophyta</taxon>
        <taxon>Embryophyta</taxon>
        <taxon>Tracheophyta</taxon>
        <taxon>Spermatophyta</taxon>
        <taxon>Magnoliopsida</taxon>
        <taxon>eudicotyledons</taxon>
        <taxon>Gunneridae</taxon>
        <taxon>Pentapetalae</taxon>
        <taxon>rosids</taxon>
        <taxon>fabids</taxon>
        <taxon>Cucurbitales</taxon>
        <taxon>Cucurbitaceae</taxon>
        <taxon>Momordiceae</taxon>
        <taxon>Momordica</taxon>
    </lineage>
</organism>
<dbReference type="InterPro" id="IPR003593">
    <property type="entry name" value="AAA+_ATPase"/>
</dbReference>
<dbReference type="Pfam" id="PF00004">
    <property type="entry name" value="AAA"/>
    <property type="match status" value="1"/>
</dbReference>
<keyword evidence="3" id="KW-0547">Nucleotide-binding</keyword>
<dbReference type="InterPro" id="IPR037219">
    <property type="entry name" value="Peptidase_M41-like"/>
</dbReference>
<dbReference type="OrthoDB" id="2016698at2759"/>
<dbReference type="GO" id="GO:0004176">
    <property type="term" value="F:ATP-dependent peptidase activity"/>
    <property type="evidence" value="ECO:0007669"/>
    <property type="project" value="InterPro"/>
</dbReference>
<dbReference type="SMART" id="SM00382">
    <property type="entry name" value="AAA"/>
    <property type="match status" value="1"/>
</dbReference>
<gene>
    <name evidence="12" type="primary">LOC111008248</name>
</gene>
<dbReference type="InterPro" id="IPR000642">
    <property type="entry name" value="Peptidase_M41"/>
</dbReference>
<evidence type="ECO:0000256" key="9">
    <source>
        <dbReference type="SAM" id="Phobius"/>
    </source>
</evidence>
<dbReference type="PANTHER" id="PTHR23076">
    <property type="entry name" value="METALLOPROTEASE M41 FTSH"/>
    <property type="match status" value="1"/>
</dbReference>
<dbReference type="InterPro" id="IPR027417">
    <property type="entry name" value="P-loop_NTPase"/>
</dbReference>
<dbReference type="GO" id="GO:0016887">
    <property type="term" value="F:ATP hydrolysis activity"/>
    <property type="evidence" value="ECO:0007669"/>
    <property type="project" value="InterPro"/>
</dbReference>
<keyword evidence="2 9" id="KW-0812">Transmembrane</keyword>
<reference evidence="12" key="1">
    <citation type="submission" date="2025-08" db="UniProtKB">
        <authorList>
            <consortium name="RefSeq"/>
        </authorList>
    </citation>
    <scope>IDENTIFICATION</scope>
    <source>
        <strain evidence="12">OHB3-1</strain>
    </source>
</reference>
<evidence type="ECO:0000256" key="5">
    <source>
        <dbReference type="ARBA" id="ARBA00022840"/>
    </source>
</evidence>
<dbReference type="RefSeq" id="XP_022136573.1">
    <property type="nucleotide sequence ID" value="XM_022280881.1"/>
</dbReference>
<dbReference type="Proteomes" id="UP000504603">
    <property type="component" value="Unplaced"/>
</dbReference>
<dbReference type="PANTHER" id="PTHR23076:SF111">
    <property type="entry name" value="INACTIVE ATP-DEPENDENT ZINC METALLOPROTEASE FTSHI 1, CHLOROPLASTIC-RELATED"/>
    <property type="match status" value="1"/>
</dbReference>
<evidence type="ECO:0000256" key="1">
    <source>
        <dbReference type="ARBA" id="ARBA00022670"/>
    </source>
</evidence>
<feature type="transmembrane region" description="Helical" evidence="9">
    <location>
        <begin position="307"/>
        <end position="325"/>
    </location>
</feature>
<keyword evidence="5" id="KW-0067">ATP-binding</keyword>
<evidence type="ECO:0000313" key="12">
    <source>
        <dbReference type="RefSeq" id="XP_022136573.1"/>
    </source>
</evidence>
<dbReference type="AlphaFoldDB" id="A0A6J1C7Y3"/>
<keyword evidence="8 9" id="KW-0472">Membrane</keyword>
<evidence type="ECO:0000256" key="4">
    <source>
        <dbReference type="ARBA" id="ARBA00022801"/>
    </source>
</evidence>
<feature type="transmembrane region" description="Helical" evidence="9">
    <location>
        <begin position="283"/>
        <end position="301"/>
    </location>
</feature>
<protein>
    <submittedName>
        <fullName evidence="12">Probable inactive ATP-dependent zinc metalloprotease FTSHI 1, chloroplastic</fullName>
    </submittedName>
</protein>
<dbReference type="GeneID" id="111008248"/>
<dbReference type="Gene3D" id="1.10.8.60">
    <property type="match status" value="1"/>
</dbReference>
<evidence type="ECO:0000256" key="6">
    <source>
        <dbReference type="ARBA" id="ARBA00022946"/>
    </source>
</evidence>
<dbReference type="KEGG" id="mcha:111008248"/>
<dbReference type="FunFam" id="3.40.50.300:FF:000352">
    <property type="entry name" value="ATP-dependent zinc metalloprotease FTSH 7, chloroplastic"/>
    <property type="match status" value="1"/>
</dbReference>
<dbReference type="FunFam" id="1.10.8.60:FF:000083">
    <property type="entry name" value="ATP-dependent zinc metalloprotease FtsH"/>
    <property type="match status" value="1"/>
</dbReference>
<dbReference type="GO" id="GO:0004222">
    <property type="term" value="F:metalloendopeptidase activity"/>
    <property type="evidence" value="ECO:0007669"/>
    <property type="project" value="InterPro"/>
</dbReference>
<keyword evidence="1" id="KW-0645">Protease</keyword>
<dbReference type="CDD" id="cd19501">
    <property type="entry name" value="RecA-like_FtsH"/>
    <property type="match status" value="1"/>
</dbReference>
<evidence type="ECO:0000256" key="8">
    <source>
        <dbReference type="ARBA" id="ARBA00023136"/>
    </source>
</evidence>
<keyword evidence="12" id="KW-0482">Metalloprotease</keyword>
<evidence type="ECO:0000313" key="11">
    <source>
        <dbReference type="Proteomes" id="UP000504603"/>
    </source>
</evidence>
<dbReference type="InterPro" id="IPR003959">
    <property type="entry name" value="ATPase_AAA_core"/>
</dbReference>
<name>A0A6J1C7Y3_MOMCH</name>
<keyword evidence="6" id="KW-0809">Transit peptide</keyword>